<name>K9AVG5_9STAP</name>
<evidence type="ECO:0000256" key="5">
    <source>
        <dbReference type="ARBA" id="ARBA00023136"/>
    </source>
</evidence>
<dbReference type="PIRSF" id="PIRSF032178">
    <property type="entry name" value="UCP032178"/>
    <property type="match status" value="1"/>
</dbReference>
<dbReference type="STRING" id="1229783.C273_09026"/>
<protein>
    <submittedName>
        <fullName evidence="7">Uncharacterized protein</fullName>
    </submittedName>
</protein>
<evidence type="ECO:0000256" key="3">
    <source>
        <dbReference type="ARBA" id="ARBA00022692"/>
    </source>
</evidence>
<feature type="transmembrane region" description="Helical" evidence="6">
    <location>
        <begin position="353"/>
        <end position="375"/>
    </location>
</feature>
<dbReference type="RefSeq" id="WP_009384139.1">
    <property type="nucleotide sequence ID" value="NZ_AMSQ01000016.1"/>
</dbReference>
<accession>K9AVG5</accession>
<keyword evidence="4 6" id="KW-1133">Transmembrane helix</keyword>
<dbReference type="Pfam" id="PF04286">
    <property type="entry name" value="DUF445"/>
    <property type="match status" value="1"/>
</dbReference>
<gene>
    <name evidence="7" type="ORF">C273_09026</name>
</gene>
<keyword evidence="8" id="KW-1185">Reference proteome</keyword>
<sequence length="376" mass="42986">MKIVLTLLFMMILGSIIGGITNIIAIRMLFHPYKPMYLFGKKLPFTPGLIPKRRGEIATKIGQVIEEHLLTPSLLEEKIQSQEVYDIIHDEIKFQIAKLQKDHVTPQYLGNKFNFDVTTFLHAKSTHFVKDKIETYYETHQNDTLESLLPRVALEEMDTQVDKISPLLRKRVEDYLSSSKGSEDINEMLDTFFLEKGKIVGLLQMFMTREAIAERVQTELIRLTHHPKAIHILNEQIETTYEMIKAKKLGEVVSHEQKSAYTNQLITSLLSKAQLSKFTHRPLNALIPNELAHLESKGSIQLTDTIVQEATNHISTVLAHFDIKSLIETQINRFELDYIEKLIIDIANKELKLITLLGFLLGGIIGLFQGIIAIFV</sequence>
<organism evidence="7 8">
    <name type="scientific">Staphylococcus massiliensis S46</name>
    <dbReference type="NCBI Taxonomy" id="1229783"/>
    <lineage>
        <taxon>Bacteria</taxon>
        <taxon>Bacillati</taxon>
        <taxon>Bacillota</taxon>
        <taxon>Bacilli</taxon>
        <taxon>Bacillales</taxon>
        <taxon>Staphylococcaceae</taxon>
        <taxon>Staphylococcus</taxon>
    </lineage>
</organism>
<dbReference type="eggNOG" id="COG4399">
    <property type="taxonomic scope" value="Bacteria"/>
</dbReference>
<evidence type="ECO:0000256" key="6">
    <source>
        <dbReference type="SAM" id="Phobius"/>
    </source>
</evidence>
<proteinExistence type="inferred from homology"/>
<dbReference type="GO" id="GO:0012505">
    <property type="term" value="C:endomembrane system"/>
    <property type="evidence" value="ECO:0007669"/>
    <property type="project" value="UniProtKB-SubCell"/>
</dbReference>
<evidence type="ECO:0000256" key="2">
    <source>
        <dbReference type="ARBA" id="ARBA00008053"/>
    </source>
</evidence>
<keyword evidence="3 6" id="KW-0812">Transmembrane</keyword>
<dbReference type="AlphaFoldDB" id="K9AVG5"/>
<dbReference type="InterPro" id="IPR007383">
    <property type="entry name" value="DUF445"/>
</dbReference>
<dbReference type="Proteomes" id="UP000009885">
    <property type="component" value="Unassembled WGS sequence"/>
</dbReference>
<dbReference type="PANTHER" id="PTHR35791:SF1">
    <property type="entry name" value="UPF0754 MEMBRANE PROTEIN YHEB"/>
    <property type="match status" value="1"/>
</dbReference>
<dbReference type="PATRIC" id="fig|1229783.3.peg.1814"/>
<dbReference type="PANTHER" id="PTHR35791">
    <property type="entry name" value="UPF0754 MEMBRANE PROTEIN YHEB"/>
    <property type="match status" value="1"/>
</dbReference>
<evidence type="ECO:0000256" key="4">
    <source>
        <dbReference type="ARBA" id="ARBA00022989"/>
    </source>
</evidence>
<evidence type="ECO:0000313" key="8">
    <source>
        <dbReference type="Proteomes" id="UP000009885"/>
    </source>
</evidence>
<comment type="similarity">
    <text evidence="2">Belongs to the UPF0754 family.</text>
</comment>
<dbReference type="OrthoDB" id="9787430at2"/>
<evidence type="ECO:0000256" key="1">
    <source>
        <dbReference type="ARBA" id="ARBA00004308"/>
    </source>
</evidence>
<reference evidence="7 8" key="1">
    <citation type="journal article" date="2013" name="Genome Announc.">
        <title>Genome Sequence of Staphylococcus massiliensis Strain S46, Isolated from the Surface of Healthy Human Skin.</title>
        <authorList>
            <person name="Srivastav R."/>
            <person name="Singh A."/>
            <person name="Jangir P.K."/>
            <person name="Kumari C."/>
            <person name="Muduli S."/>
            <person name="Sharma R."/>
        </authorList>
    </citation>
    <scope>NUCLEOTIDE SEQUENCE [LARGE SCALE GENOMIC DNA]</scope>
    <source>
        <strain evidence="7 8">S46</strain>
    </source>
</reference>
<dbReference type="InterPro" id="IPR016991">
    <property type="entry name" value="UCP032178"/>
</dbReference>
<dbReference type="EMBL" id="AMSQ01000016">
    <property type="protein sequence ID" value="EKU46582.1"/>
    <property type="molecule type" value="Genomic_DNA"/>
</dbReference>
<feature type="transmembrane region" description="Helical" evidence="6">
    <location>
        <begin position="6"/>
        <end position="30"/>
    </location>
</feature>
<comment type="subcellular location">
    <subcellularLocation>
        <location evidence="1">Endomembrane system</location>
    </subcellularLocation>
</comment>
<keyword evidence="5 6" id="KW-0472">Membrane</keyword>
<evidence type="ECO:0000313" key="7">
    <source>
        <dbReference type="EMBL" id="EKU46582.1"/>
    </source>
</evidence>
<comment type="caution">
    <text evidence="7">The sequence shown here is derived from an EMBL/GenBank/DDBJ whole genome shotgun (WGS) entry which is preliminary data.</text>
</comment>